<dbReference type="AlphaFoldDB" id="M2XBC6"/>
<evidence type="ECO:0000313" key="3">
    <source>
        <dbReference type="Proteomes" id="UP000030680"/>
    </source>
</evidence>
<gene>
    <name evidence="2" type="ORF">Gasu_51880</name>
</gene>
<keyword evidence="3" id="KW-1185">Reference proteome</keyword>
<evidence type="ECO:0000256" key="1">
    <source>
        <dbReference type="SAM" id="Coils"/>
    </source>
</evidence>
<dbReference type="KEGG" id="gsl:Gasu_51880"/>
<dbReference type="Gramene" id="EME27207">
    <property type="protein sequence ID" value="EME27207"/>
    <property type="gene ID" value="Gasu_51880"/>
</dbReference>
<dbReference type="Proteomes" id="UP000030680">
    <property type="component" value="Unassembled WGS sequence"/>
</dbReference>
<organism evidence="2 3">
    <name type="scientific">Galdieria sulphuraria</name>
    <name type="common">Red alga</name>
    <dbReference type="NCBI Taxonomy" id="130081"/>
    <lineage>
        <taxon>Eukaryota</taxon>
        <taxon>Rhodophyta</taxon>
        <taxon>Bangiophyceae</taxon>
        <taxon>Galdieriales</taxon>
        <taxon>Galdieriaceae</taxon>
        <taxon>Galdieria</taxon>
    </lineage>
</organism>
<dbReference type="EMBL" id="KB454535">
    <property type="protein sequence ID" value="EME27207.1"/>
    <property type="molecule type" value="Genomic_DNA"/>
</dbReference>
<accession>M2XBC6</accession>
<evidence type="ECO:0000313" key="2">
    <source>
        <dbReference type="EMBL" id="EME27207.1"/>
    </source>
</evidence>
<keyword evidence="1" id="KW-0175">Coiled coil</keyword>
<protein>
    <submittedName>
        <fullName evidence="2">Uncharacterized protein</fullName>
    </submittedName>
</protein>
<dbReference type="OrthoDB" id="10489419at2759"/>
<reference evidence="3" key="1">
    <citation type="journal article" date="2013" name="Science">
        <title>Gene transfer from bacteria and archaea facilitated evolution of an extremophilic eukaryote.</title>
        <authorList>
            <person name="Schonknecht G."/>
            <person name="Chen W.H."/>
            <person name="Ternes C.M."/>
            <person name="Barbier G.G."/>
            <person name="Shrestha R.P."/>
            <person name="Stanke M."/>
            <person name="Brautigam A."/>
            <person name="Baker B.J."/>
            <person name="Banfield J.F."/>
            <person name="Garavito R.M."/>
            <person name="Carr K."/>
            <person name="Wilkerson C."/>
            <person name="Rensing S.A."/>
            <person name="Gagneul D."/>
            <person name="Dickenson N.E."/>
            <person name="Oesterhelt C."/>
            <person name="Lercher M.J."/>
            <person name="Weber A.P."/>
        </authorList>
    </citation>
    <scope>NUCLEOTIDE SEQUENCE [LARGE SCALE GENOMIC DNA]</scope>
    <source>
        <strain evidence="3">074W</strain>
    </source>
</reference>
<proteinExistence type="predicted"/>
<name>M2XBC6_GALSU</name>
<dbReference type="GeneID" id="17086135"/>
<sequence length="90" mass="11068">MNLSELEEQVKRLNSQIEKLEILANKQRYEAREAVQSHEADFERRLQLLEEENEKLRREYEKMRYQRLHLIKGLEELRLRLAKTSEMCHK</sequence>
<feature type="coiled-coil region" evidence="1">
    <location>
        <begin position="3"/>
        <end position="66"/>
    </location>
</feature>
<dbReference type="RefSeq" id="XP_005703727.1">
    <property type="nucleotide sequence ID" value="XM_005703670.1"/>
</dbReference>